<name>A0ABQ8F4Y9_9FUNG</name>
<comment type="caution">
    <text evidence="4">The sequence shown here is derived from an EMBL/GenBank/DDBJ whole genome shotgun (WGS) entry which is preliminary data.</text>
</comment>
<dbReference type="SUPFAM" id="SSF55920">
    <property type="entry name" value="Creatinase/aminopeptidase"/>
    <property type="match status" value="1"/>
</dbReference>
<dbReference type="Gene3D" id="3.90.230.10">
    <property type="entry name" value="Creatinase/methionine aminopeptidase superfamily"/>
    <property type="match status" value="1"/>
</dbReference>
<dbReference type="InterPro" id="IPR036388">
    <property type="entry name" value="WH-like_DNA-bd_sf"/>
</dbReference>
<dbReference type="InterPro" id="IPR004545">
    <property type="entry name" value="PA2G4"/>
</dbReference>
<reference evidence="4 5" key="1">
    <citation type="submission" date="2021-02" db="EMBL/GenBank/DDBJ databases">
        <title>Variation within the Batrachochytrium salamandrivorans European outbreak.</title>
        <authorList>
            <person name="Kelly M."/>
            <person name="Pasmans F."/>
            <person name="Shea T.P."/>
            <person name="Munoz J.F."/>
            <person name="Carranza S."/>
            <person name="Cuomo C.A."/>
            <person name="Martel A."/>
        </authorList>
    </citation>
    <scope>NUCLEOTIDE SEQUENCE [LARGE SCALE GENOMIC DNA]</scope>
    <source>
        <strain evidence="4 5">AMFP18/2</strain>
    </source>
</reference>
<dbReference type="InterPro" id="IPR036390">
    <property type="entry name" value="WH_DNA-bd_sf"/>
</dbReference>
<sequence>MAAAGKIPNNNAPAAENDSDLEDEAVTENELTSVNITKYQAAGEIATKALAAVVAAAVDGTTVLALCTVGDSTMQTLLKAVYVKDKKMSKGIAFPTCVSPTSIICHLSPLPSDPESTLTIKTGDMVRIELGAHIDGYIGQVAHTFVVGASKENPVTGRKADVLQAAYTAAEVAVRTIKPGNTSWAVSDLITKAAKEFDCKAAEGMTTHQILRNVLDGPKQVVQNPADQSRKDIPEATFEEGEVYSIDVLICTGEGKSKTLDTRTTVFKRNPNQTYQLKMKTSRAVFSEITKNNGTMAFSLRHLEDEKKGRMGIAECVTHNLVTPYPVLHEKADVDSAHFMFTVLLMPSGQLKVSSYPWDQESVVSEHKVNDAELVEILNRSLKNTKKKAAAK</sequence>
<dbReference type="NCBIfam" id="TIGR00495">
    <property type="entry name" value="crvDNA_42K"/>
    <property type="match status" value="1"/>
</dbReference>
<dbReference type="Proteomes" id="UP001648503">
    <property type="component" value="Unassembled WGS sequence"/>
</dbReference>
<feature type="domain" description="Peptidase M24" evidence="3">
    <location>
        <begin position="38"/>
        <end position="251"/>
    </location>
</feature>
<dbReference type="InterPro" id="IPR036005">
    <property type="entry name" value="Creatinase/aminopeptidase-like"/>
</dbReference>
<comment type="similarity">
    <text evidence="1">Belongs to the peptidase M24 family.</text>
</comment>
<dbReference type="PANTHER" id="PTHR10804:SF11">
    <property type="entry name" value="PROLIFERATION-ASSOCIATED PROTEIN 2G4"/>
    <property type="match status" value="1"/>
</dbReference>
<evidence type="ECO:0000256" key="2">
    <source>
        <dbReference type="SAM" id="MobiDB-lite"/>
    </source>
</evidence>
<evidence type="ECO:0000256" key="1">
    <source>
        <dbReference type="ARBA" id="ARBA00007319"/>
    </source>
</evidence>
<dbReference type="PANTHER" id="PTHR10804">
    <property type="entry name" value="PROTEASE FAMILY M24 METHIONYL AMINOPEPTIDASE, AMINOPEPTIDASE P"/>
    <property type="match status" value="1"/>
</dbReference>
<dbReference type="SUPFAM" id="SSF46785">
    <property type="entry name" value="Winged helix' DNA-binding domain"/>
    <property type="match status" value="1"/>
</dbReference>
<protein>
    <recommendedName>
        <fullName evidence="3">Peptidase M24 domain-containing protein</fullName>
    </recommendedName>
</protein>
<dbReference type="InterPro" id="IPR047113">
    <property type="entry name" value="PA2G4/ARX1"/>
</dbReference>
<dbReference type="InterPro" id="IPR000994">
    <property type="entry name" value="Pept_M24"/>
</dbReference>
<evidence type="ECO:0000313" key="5">
    <source>
        <dbReference type="Proteomes" id="UP001648503"/>
    </source>
</evidence>
<keyword evidence="5" id="KW-1185">Reference proteome</keyword>
<organism evidence="4 5">
    <name type="scientific">Batrachochytrium salamandrivorans</name>
    <dbReference type="NCBI Taxonomy" id="1357716"/>
    <lineage>
        <taxon>Eukaryota</taxon>
        <taxon>Fungi</taxon>
        <taxon>Fungi incertae sedis</taxon>
        <taxon>Chytridiomycota</taxon>
        <taxon>Chytridiomycota incertae sedis</taxon>
        <taxon>Chytridiomycetes</taxon>
        <taxon>Rhizophydiales</taxon>
        <taxon>Rhizophydiales incertae sedis</taxon>
        <taxon>Batrachochytrium</taxon>
    </lineage>
</organism>
<dbReference type="Pfam" id="PF00557">
    <property type="entry name" value="Peptidase_M24"/>
    <property type="match status" value="1"/>
</dbReference>
<evidence type="ECO:0000313" key="4">
    <source>
        <dbReference type="EMBL" id="KAH6592257.1"/>
    </source>
</evidence>
<gene>
    <name evidence="4" type="ORF">BASA50_008158</name>
</gene>
<dbReference type="Gene3D" id="1.10.10.10">
    <property type="entry name" value="Winged helix-like DNA-binding domain superfamily/Winged helix DNA-binding domain"/>
    <property type="match status" value="1"/>
</dbReference>
<dbReference type="CDD" id="cd01089">
    <property type="entry name" value="PA2G4-like"/>
    <property type="match status" value="1"/>
</dbReference>
<accession>A0ABQ8F4Y9</accession>
<proteinExistence type="inferred from homology"/>
<feature type="region of interest" description="Disordered" evidence="2">
    <location>
        <begin position="1"/>
        <end position="23"/>
    </location>
</feature>
<dbReference type="EMBL" id="JAFCIX010000384">
    <property type="protein sequence ID" value="KAH6592257.1"/>
    <property type="molecule type" value="Genomic_DNA"/>
</dbReference>
<evidence type="ECO:0000259" key="3">
    <source>
        <dbReference type="Pfam" id="PF00557"/>
    </source>
</evidence>